<evidence type="ECO:0000313" key="2">
    <source>
        <dbReference type="Proteomes" id="UP000030661"/>
    </source>
</evidence>
<protein>
    <recommendedName>
        <fullName evidence="3">Rubrerythrin diiron-binding domain-containing protein</fullName>
    </recommendedName>
</protein>
<dbReference type="Gene3D" id="1.20.1260.10">
    <property type="match status" value="1"/>
</dbReference>
<dbReference type="EMBL" id="DF820475">
    <property type="protein sequence ID" value="GAK60855.1"/>
    <property type="molecule type" value="Genomic_DNA"/>
</dbReference>
<keyword evidence="2" id="KW-1185">Reference proteome</keyword>
<accession>A0A081C8F0</accession>
<dbReference type="CDD" id="cd01045">
    <property type="entry name" value="Ferritin_like_AB"/>
    <property type="match status" value="1"/>
</dbReference>
<dbReference type="InterPro" id="IPR012347">
    <property type="entry name" value="Ferritin-like"/>
</dbReference>
<gene>
    <name evidence="1" type="ORF">U27_00753</name>
</gene>
<evidence type="ECO:0008006" key="3">
    <source>
        <dbReference type="Google" id="ProtNLM"/>
    </source>
</evidence>
<dbReference type="AlphaFoldDB" id="A0A081C8F0"/>
<reference evidence="1" key="1">
    <citation type="journal article" date="2015" name="PeerJ">
        <title>First genomic representation of candidate bacterial phylum KSB3 points to enhanced environmental sensing as a trigger of wastewater bulking.</title>
        <authorList>
            <person name="Sekiguchi Y."/>
            <person name="Ohashi A."/>
            <person name="Parks D.H."/>
            <person name="Yamauchi T."/>
            <person name="Tyson G.W."/>
            <person name="Hugenholtz P."/>
        </authorList>
    </citation>
    <scope>NUCLEOTIDE SEQUENCE [LARGE SCALE GENOMIC DNA]</scope>
</reference>
<sequence>MTFQFNAELIFEIGVQIEKNGKAFYLEAAKNATDETSKALFTELADWESAHIALFQQLKAELPEMAGADNLFDPENELISYLQAAADSHVFENSADIAYLVAQCRSTVDVFDLALTFEKDSVVYYTTMKKVVPDYLGQAKIDRLIDEELKHIAILNTKKKFLTA</sequence>
<evidence type="ECO:0000313" key="1">
    <source>
        <dbReference type="EMBL" id="GAK60855.1"/>
    </source>
</evidence>
<dbReference type="HOGENOM" id="CLU_122749_1_0_0"/>
<proteinExistence type="predicted"/>
<dbReference type="Proteomes" id="UP000030661">
    <property type="component" value="Unassembled WGS sequence"/>
</dbReference>
<dbReference type="SUPFAM" id="SSF47240">
    <property type="entry name" value="Ferritin-like"/>
    <property type="match status" value="1"/>
</dbReference>
<dbReference type="eggNOG" id="COG1633">
    <property type="taxonomic scope" value="Bacteria"/>
</dbReference>
<organism evidence="1">
    <name type="scientific">Vecturithrix granuli</name>
    <dbReference type="NCBI Taxonomy" id="1499967"/>
    <lineage>
        <taxon>Bacteria</taxon>
        <taxon>Candidatus Moduliflexota</taxon>
        <taxon>Candidatus Vecturitrichia</taxon>
        <taxon>Candidatus Vecturitrichales</taxon>
        <taxon>Candidatus Vecturitrichaceae</taxon>
        <taxon>Candidatus Vecturithrix</taxon>
    </lineage>
</organism>
<name>A0A081C8F0_VECG1</name>
<dbReference type="STRING" id="1499967.U27_00753"/>
<dbReference type="InterPro" id="IPR009078">
    <property type="entry name" value="Ferritin-like_SF"/>
</dbReference>